<dbReference type="CDD" id="cd20169">
    <property type="entry name" value="Peptidase_M90_mtfA"/>
    <property type="match status" value="1"/>
</dbReference>
<sequence>MRAFRSSTIWTTAGLALILGAGLAAIGWQVHPAGALVGLGTAGVVAYLGLRRPYQRWKRAQAGLPEDWRTWLRTRIPPYTALDADSQQRFERDVLFLMDEFDFEGIRGVPVTDDLRLSVAAAAALLLHGLPDWELPGTRTVLFYPGHFDDAYDGSRDAGYDGMAHEQGPLIMSAPAVRASWQHPGDGNNVVLHELAHLFDFDNTGPDGVPSLVDGRSAAAWQQLIRTEMRKVERGTSILDPYAATAPSEFFAVAVEHFFEEPEAVRTEHPELFEAMTALFNWTPAHPAEPEPDADPETLRDDAT</sequence>
<dbReference type="OrthoDB" id="9786424at2"/>
<dbReference type="GO" id="GO:0005829">
    <property type="term" value="C:cytosol"/>
    <property type="evidence" value="ECO:0007669"/>
    <property type="project" value="TreeGrafter"/>
</dbReference>
<dbReference type="GO" id="GO:0008237">
    <property type="term" value="F:metallopeptidase activity"/>
    <property type="evidence" value="ECO:0007669"/>
    <property type="project" value="InterPro"/>
</dbReference>
<dbReference type="Proteomes" id="UP000221024">
    <property type="component" value="Unassembled WGS sequence"/>
</dbReference>
<comment type="caution">
    <text evidence="3">The sequence shown here is derived from an EMBL/GenBank/DDBJ whole genome shotgun (WGS) entry which is preliminary data.</text>
</comment>
<evidence type="ECO:0000313" key="3">
    <source>
        <dbReference type="EMBL" id="PEN05086.1"/>
    </source>
</evidence>
<dbReference type="InterPro" id="IPR010384">
    <property type="entry name" value="MtfA_fam"/>
</dbReference>
<keyword evidence="2" id="KW-0812">Transmembrane</keyword>
<dbReference type="AlphaFoldDB" id="A0A2H3NIP8"/>
<dbReference type="InterPro" id="IPR042252">
    <property type="entry name" value="MtfA_N"/>
</dbReference>
<keyword evidence="4" id="KW-1185">Reference proteome</keyword>
<proteinExistence type="predicted"/>
<dbReference type="Pfam" id="PF06167">
    <property type="entry name" value="Peptidase_M90"/>
    <property type="match status" value="1"/>
</dbReference>
<reference evidence="3 4" key="1">
    <citation type="submission" date="2017-10" db="EMBL/GenBank/DDBJ databases">
        <title>Draft genome of Longimonas halophila.</title>
        <authorList>
            <person name="Goh K.M."/>
            <person name="Shamsir M.S."/>
            <person name="Lim S.W."/>
        </authorList>
    </citation>
    <scope>NUCLEOTIDE SEQUENCE [LARGE SCALE GENOMIC DNA]</scope>
    <source>
        <strain evidence="3 4">KCTC 42399</strain>
    </source>
</reference>
<name>A0A2H3NIP8_9BACT</name>
<dbReference type="InterPro" id="IPR024079">
    <property type="entry name" value="MetalloPept_cat_dom_sf"/>
</dbReference>
<dbReference type="RefSeq" id="WP_098063228.1">
    <property type="nucleotide sequence ID" value="NZ_PDEP01000016.1"/>
</dbReference>
<dbReference type="SUPFAM" id="SSF55486">
    <property type="entry name" value="Metalloproteases ('zincins'), catalytic domain"/>
    <property type="match status" value="1"/>
</dbReference>
<dbReference type="EMBL" id="PDEP01000016">
    <property type="protein sequence ID" value="PEN05086.1"/>
    <property type="molecule type" value="Genomic_DNA"/>
</dbReference>
<evidence type="ECO:0000256" key="1">
    <source>
        <dbReference type="SAM" id="MobiDB-lite"/>
    </source>
</evidence>
<evidence type="ECO:0008006" key="5">
    <source>
        <dbReference type="Google" id="ProtNLM"/>
    </source>
</evidence>
<dbReference type="Gene3D" id="1.10.472.150">
    <property type="entry name" value="Glucose-regulated metallo-peptidase M90, N-terminal domain"/>
    <property type="match status" value="1"/>
</dbReference>
<organism evidence="3 4">
    <name type="scientific">Longimonas halophila</name>
    <dbReference type="NCBI Taxonomy" id="1469170"/>
    <lineage>
        <taxon>Bacteria</taxon>
        <taxon>Pseudomonadati</taxon>
        <taxon>Rhodothermota</taxon>
        <taxon>Rhodothermia</taxon>
        <taxon>Rhodothermales</taxon>
        <taxon>Salisaetaceae</taxon>
        <taxon>Longimonas</taxon>
    </lineage>
</organism>
<accession>A0A2H3NIP8</accession>
<keyword evidence="2" id="KW-1133">Transmembrane helix</keyword>
<evidence type="ECO:0000313" key="4">
    <source>
        <dbReference type="Proteomes" id="UP000221024"/>
    </source>
</evidence>
<protein>
    <recommendedName>
        <fullName evidence="5">Peptidase</fullName>
    </recommendedName>
</protein>
<dbReference type="PANTHER" id="PTHR30164:SF2">
    <property type="entry name" value="PROTEIN MTFA"/>
    <property type="match status" value="1"/>
</dbReference>
<dbReference type="PANTHER" id="PTHR30164">
    <property type="entry name" value="MTFA PEPTIDASE"/>
    <property type="match status" value="1"/>
</dbReference>
<feature type="region of interest" description="Disordered" evidence="1">
    <location>
        <begin position="284"/>
        <end position="304"/>
    </location>
</feature>
<keyword evidence="2" id="KW-0472">Membrane</keyword>
<evidence type="ECO:0000256" key="2">
    <source>
        <dbReference type="SAM" id="Phobius"/>
    </source>
</evidence>
<dbReference type="Gene3D" id="3.40.390.10">
    <property type="entry name" value="Collagenase (Catalytic Domain)"/>
    <property type="match status" value="1"/>
</dbReference>
<dbReference type="GO" id="GO:0004177">
    <property type="term" value="F:aminopeptidase activity"/>
    <property type="evidence" value="ECO:0007669"/>
    <property type="project" value="TreeGrafter"/>
</dbReference>
<gene>
    <name evidence="3" type="ORF">CRI93_13790</name>
</gene>
<feature type="transmembrane region" description="Helical" evidence="2">
    <location>
        <begin position="34"/>
        <end position="50"/>
    </location>
</feature>